<feature type="domain" description="Superoxide dismutase copper/zinc binding" evidence="4">
    <location>
        <begin position="88"/>
        <end position="210"/>
    </location>
</feature>
<gene>
    <name evidence="5" type="ORF">ATL45_3083</name>
    <name evidence="6" type="ORF">SAMN05421805_12518</name>
</gene>
<keyword evidence="8" id="KW-1185">Reference proteome</keyword>
<dbReference type="GO" id="GO:0006801">
    <property type="term" value="P:superoxide metabolic process"/>
    <property type="evidence" value="ECO:0007669"/>
    <property type="project" value="InterPro"/>
</dbReference>
<sequence>MPQQRTRLLSSIFGACAAAALVAGCGGQPEPAEEGTPEEHPPGHEQQTPGQEQQTAEAARTAATYGTFAPDAKAVTYDPALVPDGAKVDLASERTNGTTKITVELEGLVPNRAYGAHVHTKPCGPTGEDAGPHFQEKADPVKPSVDPAYANPQNEVWLDFHTDAEGNATATTEGTWSFDTRQDANSFVIHESHTHTEPGKAGTAGGRLSCLNAKF</sequence>
<dbReference type="Pfam" id="PF00080">
    <property type="entry name" value="Sod_Cu"/>
    <property type="match status" value="1"/>
</dbReference>
<feature type="compositionally biased region" description="Low complexity" evidence="2">
    <location>
        <begin position="44"/>
        <end position="56"/>
    </location>
</feature>
<accession>A0A1I5K2C9</accession>
<reference evidence="6 7" key="1">
    <citation type="submission" date="2016-10" db="EMBL/GenBank/DDBJ databases">
        <authorList>
            <person name="de Groot N.N."/>
        </authorList>
    </citation>
    <scope>NUCLEOTIDE SEQUENCE [LARGE SCALE GENOMIC DNA]</scope>
    <source>
        <strain evidence="6 7">CPCC 201259</strain>
    </source>
</reference>
<name>A0A1I5K2C9_9PSEU</name>
<dbReference type="OrthoDB" id="3297424at2"/>
<dbReference type="STRING" id="455193.SAMN05421805_12518"/>
<dbReference type="Proteomes" id="UP000270697">
    <property type="component" value="Unassembled WGS sequence"/>
</dbReference>
<dbReference type="PROSITE" id="PS51257">
    <property type="entry name" value="PROKAR_LIPOPROTEIN"/>
    <property type="match status" value="1"/>
</dbReference>
<dbReference type="EMBL" id="FOUP01000025">
    <property type="protein sequence ID" value="SFO79157.1"/>
    <property type="molecule type" value="Genomic_DNA"/>
</dbReference>
<evidence type="ECO:0000313" key="6">
    <source>
        <dbReference type="EMBL" id="SFO79157.1"/>
    </source>
</evidence>
<keyword evidence="3" id="KW-0732">Signal</keyword>
<comment type="similarity">
    <text evidence="1">Belongs to the Cu-Zn superoxide dismutase family.</text>
</comment>
<reference evidence="5 8" key="2">
    <citation type="submission" date="2018-10" db="EMBL/GenBank/DDBJ databases">
        <title>Sequencing the genomes of 1000 actinobacteria strains.</title>
        <authorList>
            <person name="Klenk H.-P."/>
        </authorList>
    </citation>
    <scope>NUCLEOTIDE SEQUENCE [LARGE SCALE GENOMIC DNA]</scope>
    <source>
        <strain evidence="5 8">DSM 45119</strain>
    </source>
</reference>
<organism evidence="6 7">
    <name type="scientific">Saccharopolyspora antimicrobica</name>
    <dbReference type="NCBI Taxonomy" id="455193"/>
    <lineage>
        <taxon>Bacteria</taxon>
        <taxon>Bacillati</taxon>
        <taxon>Actinomycetota</taxon>
        <taxon>Actinomycetes</taxon>
        <taxon>Pseudonocardiales</taxon>
        <taxon>Pseudonocardiaceae</taxon>
        <taxon>Saccharopolyspora</taxon>
    </lineage>
</organism>
<dbReference type="EMBL" id="RBXX01000002">
    <property type="protein sequence ID" value="RKT84759.1"/>
    <property type="molecule type" value="Genomic_DNA"/>
</dbReference>
<dbReference type="Gene3D" id="2.60.40.200">
    <property type="entry name" value="Superoxide dismutase, copper/zinc binding domain"/>
    <property type="match status" value="1"/>
</dbReference>
<evidence type="ECO:0000256" key="2">
    <source>
        <dbReference type="SAM" id="MobiDB-lite"/>
    </source>
</evidence>
<dbReference type="InterPro" id="IPR036423">
    <property type="entry name" value="SOD-like_Cu/Zn_dom_sf"/>
</dbReference>
<feature type="chain" id="PRO_5038577547" evidence="3">
    <location>
        <begin position="24"/>
        <end position="215"/>
    </location>
</feature>
<dbReference type="SUPFAM" id="SSF49329">
    <property type="entry name" value="Cu,Zn superoxide dismutase-like"/>
    <property type="match status" value="1"/>
</dbReference>
<protein>
    <submittedName>
        <fullName evidence="5">Cu-Zn family superoxide dismutase</fullName>
    </submittedName>
    <submittedName>
        <fullName evidence="6">Superoxide dismutase, Cu-Zn family</fullName>
    </submittedName>
</protein>
<feature type="region of interest" description="Disordered" evidence="2">
    <location>
        <begin position="25"/>
        <end position="56"/>
    </location>
</feature>
<dbReference type="RefSeq" id="WP_093159576.1">
    <property type="nucleotide sequence ID" value="NZ_FOUP01000025.1"/>
</dbReference>
<dbReference type="InterPro" id="IPR001424">
    <property type="entry name" value="SOD_Cu_Zn_dom"/>
</dbReference>
<evidence type="ECO:0000313" key="7">
    <source>
        <dbReference type="Proteomes" id="UP000199398"/>
    </source>
</evidence>
<evidence type="ECO:0000256" key="1">
    <source>
        <dbReference type="ARBA" id="ARBA00010457"/>
    </source>
</evidence>
<dbReference type="GO" id="GO:0046872">
    <property type="term" value="F:metal ion binding"/>
    <property type="evidence" value="ECO:0007669"/>
    <property type="project" value="InterPro"/>
</dbReference>
<dbReference type="AlphaFoldDB" id="A0A1I5K2C9"/>
<dbReference type="Proteomes" id="UP000199398">
    <property type="component" value="Unassembled WGS sequence"/>
</dbReference>
<proteinExistence type="inferred from homology"/>
<evidence type="ECO:0000313" key="8">
    <source>
        <dbReference type="Proteomes" id="UP000270697"/>
    </source>
</evidence>
<feature type="signal peptide" evidence="3">
    <location>
        <begin position="1"/>
        <end position="23"/>
    </location>
</feature>
<evidence type="ECO:0000313" key="5">
    <source>
        <dbReference type="EMBL" id="RKT84759.1"/>
    </source>
</evidence>
<evidence type="ECO:0000259" key="4">
    <source>
        <dbReference type="Pfam" id="PF00080"/>
    </source>
</evidence>
<evidence type="ECO:0000256" key="3">
    <source>
        <dbReference type="SAM" id="SignalP"/>
    </source>
</evidence>